<evidence type="ECO:0000256" key="2">
    <source>
        <dbReference type="SAM" id="Phobius"/>
    </source>
</evidence>
<evidence type="ECO:0000313" key="4">
    <source>
        <dbReference type="Proteomes" id="UP000198802"/>
    </source>
</evidence>
<protein>
    <recommendedName>
        <fullName evidence="5">4-amino-4-deoxy-L-arabinose transferase</fullName>
    </recommendedName>
</protein>
<name>A0A0S4QPE6_9ACTN</name>
<gene>
    <name evidence="3" type="ORF">Ga0074812_111151</name>
</gene>
<organism evidence="3 4">
    <name type="scientific">Parafrankia irregularis</name>
    <dbReference type="NCBI Taxonomy" id="795642"/>
    <lineage>
        <taxon>Bacteria</taxon>
        <taxon>Bacillati</taxon>
        <taxon>Actinomycetota</taxon>
        <taxon>Actinomycetes</taxon>
        <taxon>Frankiales</taxon>
        <taxon>Frankiaceae</taxon>
        <taxon>Parafrankia</taxon>
    </lineage>
</organism>
<evidence type="ECO:0000313" key="3">
    <source>
        <dbReference type="EMBL" id="CUU57315.1"/>
    </source>
</evidence>
<proteinExistence type="predicted"/>
<keyword evidence="2" id="KW-1133">Transmembrane helix</keyword>
<reference evidence="4" key="1">
    <citation type="submission" date="2015-11" db="EMBL/GenBank/DDBJ databases">
        <authorList>
            <person name="Varghese N."/>
        </authorList>
    </citation>
    <scope>NUCLEOTIDE SEQUENCE [LARGE SCALE GENOMIC DNA]</scope>
    <source>
        <strain evidence="4">DSM 45899</strain>
    </source>
</reference>
<evidence type="ECO:0008006" key="5">
    <source>
        <dbReference type="Google" id="ProtNLM"/>
    </source>
</evidence>
<dbReference type="Proteomes" id="UP000198802">
    <property type="component" value="Unassembled WGS sequence"/>
</dbReference>
<feature type="transmembrane region" description="Helical" evidence="2">
    <location>
        <begin position="454"/>
        <end position="479"/>
    </location>
</feature>
<feature type="transmembrane region" description="Helical" evidence="2">
    <location>
        <begin position="358"/>
        <end position="379"/>
    </location>
</feature>
<feature type="transmembrane region" description="Helical" evidence="2">
    <location>
        <begin position="224"/>
        <end position="245"/>
    </location>
</feature>
<feature type="transmembrane region" description="Helical" evidence="2">
    <location>
        <begin position="417"/>
        <end position="434"/>
    </location>
</feature>
<accession>A0A0S4QPE6</accession>
<dbReference type="EMBL" id="FAOZ01000011">
    <property type="protein sequence ID" value="CUU57315.1"/>
    <property type="molecule type" value="Genomic_DNA"/>
</dbReference>
<feature type="region of interest" description="Disordered" evidence="1">
    <location>
        <begin position="1"/>
        <end position="56"/>
    </location>
</feature>
<evidence type="ECO:0000256" key="1">
    <source>
        <dbReference type="SAM" id="MobiDB-lite"/>
    </source>
</evidence>
<feature type="transmembrane region" description="Helical" evidence="2">
    <location>
        <begin position="386"/>
        <end position="405"/>
    </location>
</feature>
<sequence>MVPPRAQAPAISPKAVKPSAPASPPAAATAPPTASPSSATAAAPPAAGTTADAPSQHPRFSRFSRAWLIGCVVLLLTGPVVLLAAYLRRPFWYDEIWRGHFVSEPLSSVWSELAVANTPSALGWFGLVRLSGEAFGWHTWALRLPGLLALPALGVAVAVLVRRFAGSVAAAFAVCWLCLNATFLDLATQLKPYTVETVATVAVVLLWLGPVRGGDTRGRGARRMAAGVVALCSVPAVFVIVPLAAMDVLGGGVGGGGGGGGRSLLRRGQLRRSQLGRCLRETLPAVVLVTVHTLVFLGHQSAQRAGDYWDTQFLAGRDPWQAMCFVGDQLWRMLAGSPPGIDQFDPSLVPGYLHLPHYLPWLLAPLTGVFGAVGIAALARRADGRRVLAALVGAEVLMLGASAVRFWPFGPTRTNQFVVPLLLLVVVVGVDRVVRQVVRRVTRDRADAAPRDRLLSVLGATSGAMVLLIVAGVALAGGLSGDRLLWERRDRLRGLDLMVDATVATRRLVRPGDVVVVGGRLARPGWIYAMEVSDDLPRQPGALPPVPAGTAAGAEAPRVARADTVFVVPGLLRRAELAASTSADSAAAADSGTAVDKAAATLADTAVTGSTADSDSVGSDNAADAAAVAHLQRSKRLIVFVFDIEEKAIAADLAALRQDGWCPGEQWSFRLTGSVTVYERCGRPNGAEREMIHGKHFP</sequence>
<feature type="transmembrane region" description="Helical" evidence="2">
    <location>
        <begin position="168"/>
        <end position="187"/>
    </location>
</feature>
<feature type="transmembrane region" description="Helical" evidence="2">
    <location>
        <begin position="140"/>
        <end position="161"/>
    </location>
</feature>
<keyword evidence="4" id="KW-1185">Reference proteome</keyword>
<keyword evidence="2" id="KW-0472">Membrane</keyword>
<dbReference type="AlphaFoldDB" id="A0A0S4QPE6"/>
<feature type="transmembrane region" description="Helical" evidence="2">
    <location>
        <begin position="66"/>
        <end position="87"/>
    </location>
</feature>
<feature type="compositionally biased region" description="Low complexity" evidence="1">
    <location>
        <begin position="8"/>
        <end position="55"/>
    </location>
</feature>
<keyword evidence="2" id="KW-0812">Transmembrane</keyword>
<feature type="transmembrane region" description="Helical" evidence="2">
    <location>
        <begin position="193"/>
        <end position="212"/>
    </location>
</feature>